<dbReference type="InterPro" id="IPR032812">
    <property type="entry name" value="SbsA_Ig"/>
</dbReference>
<evidence type="ECO:0000256" key="2">
    <source>
        <dbReference type="SAM" id="MobiDB-lite"/>
    </source>
</evidence>
<dbReference type="Pfam" id="PF14269">
    <property type="entry name" value="Arylsulfotran_2"/>
    <property type="match status" value="1"/>
</dbReference>
<organism evidence="4 5">
    <name type="scientific">Vitrella brassicaformis (strain CCMP3155)</name>
    <dbReference type="NCBI Taxonomy" id="1169540"/>
    <lineage>
        <taxon>Eukaryota</taxon>
        <taxon>Sar</taxon>
        <taxon>Alveolata</taxon>
        <taxon>Colpodellida</taxon>
        <taxon>Vitrellaceae</taxon>
        <taxon>Vitrella</taxon>
    </lineage>
</organism>
<accession>A0A0G4GSJ1</accession>
<reference evidence="4 5" key="1">
    <citation type="submission" date="2014-11" db="EMBL/GenBank/DDBJ databases">
        <authorList>
            <person name="Zhu J."/>
            <person name="Qi W."/>
            <person name="Song R."/>
        </authorList>
    </citation>
    <scope>NUCLEOTIDE SEQUENCE [LARGE SCALE GENOMIC DNA]</scope>
</reference>
<feature type="domain" description="SbsA Ig-like" evidence="3">
    <location>
        <begin position="39"/>
        <end position="132"/>
    </location>
</feature>
<feature type="region of interest" description="Disordered" evidence="2">
    <location>
        <begin position="1"/>
        <end position="23"/>
    </location>
</feature>
<dbReference type="AlphaFoldDB" id="A0A0G4GSJ1"/>
<dbReference type="InterPro" id="IPR053143">
    <property type="entry name" value="Arylsulfate_ST"/>
</dbReference>
<dbReference type="PhylomeDB" id="A0A0G4GSJ1"/>
<keyword evidence="5" id="KW-1185">Reference proteome</keyword>
<dbReference type="PANTHER" id="PTHR35340:SF5">
    <property type="entry name" value="ASST-DOMAIN-CONTAINING PROTEIN"/>
    <property type="match status" value="1"/>
</dbReference>
<keyword evidence="1" id="KW-0732">Signal</keyword>
<gene>
    <name evidence="4" type="ORF">Vbra_23084</name>
</gene>
<dbReference type="OrthoDB" id="5427350at2759"/>
<dbReference type="Proteomes" id="UP000041254">
    <property type="component" value="Unassembled WGS sequence"/>
</dbReference>
<dbReference type="EMBL" id="CDMY01000790">
    <property type="protein sequence ID" value="CEM33578.1"/>
    <property type="molecule type" value="Genomic_DNA"/>
</dbReference>
<proteinExistence type="predicted"/>
<dbReference type="Gene3D" id="2.60.40.3710">
    <property type="match status" value="1"/>
</dbReference>
<dbReference type="Pfam" id="PF13205">
    <property type="entry name" value="Big_5"/>
    <property type="match status" value="1"/>
</dbReference>
<dbReference type="PANTHER" id="PTHR35340">
    <property type="entry name" value="PQQ ENZYME REPEAT PROTEIN-RELATED"/>
    <property type="match status" value="1"/>
</dbReference>
<sequence length="645" mass="72533">MGIDLTAGGPSLRANGEFENEPRPSLNLEAIGKTPFVYAHPLPGAILVSPLTTIAFRPKNKVDRESIQGKISVRGNVSGDHDGETRLLSDNRTVYFTPNEAFTPGETISISVEKGIKTTIGRSLADSGWSFEVSWQDVNKYRATHQRMVANTSQSTREAEKAAARESFDCATETAWDGEFYAPNCAYRTLPDNYPRVKVTVRGNMSELSSGYLFTSGPAKSQLIMTSTADPVYWHLHDEETPHLELTADKKLASWFWSGRNGGSVLGSDYGVRHSFNIHHRGALNGHEFQLGRNGNALMFRDDFELLNITEIHPKMEPAKGVFGIVLQEVTNEGHVILEWRSWDHLPFGFWEGDNFIREGLWDIFHPNAIEEAKDGNILLSMRRMSQIAKIDRDTGEVLWRLGGKGSNFRIVNDERGQFYGQHDVREVKKNRISMFDNGLHSETGTSRGVEYDLIFDSDGHPFEARLVYSYDTATRVYAHGSYRRMPNGNGVYCLGLEGTKWQLRGPGPFYVETRHGKELIRMDWTADADRLQLGGTYRTLKGPWTGTPTWPPAVVLDDKNPSNTLRLHFSWNGATTVKKWRIMRGETVSELIDVLAEVEKKQFEHWVDILGGTHKCQYFQAVALDGEGKELKRSKVLGLAACDL</sequence>
<name>A0A0G4GSJ1_VITBC</name>
<dbReference type="InParanoid" id="A0A0G4GSJ1"/>
<dbReference type="STRING" id="1169540.A0A0G4GSJ1"/>
<evidence type="ECO:0000313" key="4">
    <source>
        <dbReference type="EMBL" id="CEM33578.1"/>
    </source>
</evidence>
<evidence type="ECO:0000259" key="3">
    <source>
        <dbReference type="Pfam" id="PF13205"/>
    </source>
</evidence>
<evidence type="ECO:0000313" key="5">
    <source>
        <dbReference type="Proteomes" id="UP000041254"/>
    </source>
</evidence>
<protein>
    <recommendedName>
        <fullName evidence="3">SbsA Ig-like domain-containing protein</fullName>
    </recommendedName>
</protein>
<dbReference type="VEuPathDB" id="CryptoDB:Vbra_23084"/>
<evidence type="ECO:0000256" key="1">
    <source>
        <dbReference type="ARBA" id="ARBA00022729"/>
    </source>
</evidence>
<dbReference type="InterPro" id="IPR039535">
    <property type="entry name" value="ASST-like"/>
</dbReference>